<dbReference type="EMBL" id="JBEHHI010000001">
    <property type="protein sequence ID" value="MEX5726871.1"/>
    <property type="molecule type" value="Genomic_DNA"/>
</dbReference>
<proteinExistence type="predicted"/>
<keyword evidence="1" id="KW-0472">Membrane</keyword>
<evidence type="ECO:0000259" key="2">
    <source>
        <dbReference type="Pfam" id="PF07811"/>
    </source>
</evidence>
<accession>A0ABV3XNG9</accession>
<dbReference type="Proteomes" id="UP001560019">
    <property type="component" value="Unassembled WGS sequence"/>
</dbReference>
<evidence type="ECO:0000313" key="3">
    <source>
        <dbReference type="EMBL" id="MEX5726871.1"/>
    </source>
</evidence>
<keyword evidence="1" id="KW-1133">Transmembrane helix</keyword>
<keyword evidence="1" id="KW-0812">Transmembrane</keyword>
<dbReference type="Pfam" id="PF07811">
    <property type="entry name" value="TadE"/>
    <property type="match status" value="1"/>
</dbReference>
<evidence type="ECO:0000313" key="4">
    <source>
        <dbReference type="Proteomes" id="UP001560019"/>
    </source>
</evidence>
<keyword evidence="4" id="KW-1185">Reference proteome</keyword>
<sequence length="142" mass="15706">MFLKHLSPKSMPAPRWLARFAREDRGNATIESLMWMPIFLAAFVLVVDVSMIFNGQTMVLRTVQDANRNMSIGRLRTTEEVTAFIESGVAGFAPNARAESAIVSGAVISRVSVPASDLVATNWFNAFTNLDVTVQSEHLIEY</sequence>
<dbReference type="RefSeq" id="WP_125404315.1">
    <property type="nucleotide sequence ID" value="NZ_JBEHHI010000001.1"/>
</dbReference>
<reference evidence="3 4" key="1">
    <citation type="submission" date="2024-06" db="EMBL/GenBank/DDBJ databases">
        <title>Genome of Rhodovulum iodosum, a marine photoferrotroph.</title>
        <authorList>
            <person name="Bianchini G."/>
            <person name="Nikeleit V."/>
            <person name="Kappler A."/>
            <person name="Bryce C."/>
            <person name="Sanchez-Baracaldo P."/>
        </authorList>
    </citation>
    <scope>NUCLEOTIDE SEQUENCE [LARGE SCALE GENOMIC DNA]</scope>
    <source>
        <strain evidence="3 4">UT/N1</strain>
    </source>
</reference>
<gene>
    <name evidence="3" type="ORF">Ga0609869_000224</name>
</gene>
<protein>
    <submittedName>
        <fullName evidence="3">Flp pilus assembly protein TadG</fullName>
    </submittedName>
</protein>
<dbReference type="InterPro" id="IPR012495">
    <property type="entry name" value="TadE-like_dom"/>
</dbReference>
<name>A0ABV3XNG9_9RHOB</name>
<feature type="transmembrane region" description="Helical" evidence="1">
    <location>
        <begin position="33"/>
        <end position="53"/>
    </location>
</feature>
<organism evidence="3 4">
    <name type="scientific">Rhodovulum iodosum</name>
    <dbReference type="NCBI Taxonomy" id="68291"/>
    <lineage>
        <taxon>Bacteria</taxon>
        <taxon>Pseudomonadati</taxon>
        <taxon>Pseudomonadota</taxon>
        <taxon>Alphaproteobacteria</taxon>
        <taxon>Rhodobacterales</taxon>
        <taxon>Paracoccaceae</taxon>
        <taxon>Rhodovulum</taxon>
    </lineage>
</organism>
<comment type="caution">
    <text evidence="3">The sequence shown here is derived from an EMBL/GenBank/DDBJ whole genome shotgun (WGS) entry which is preliminary data.</text>
</comment>
<evidence type="ECO:0000256" key="1">
    <source>
        <dbReference type="SAM" id="Phobius"/>
    </source>
</evidence>
<feature type="domain" description="TadE-like" evidence="2">
    <location>
        <begin position="26"/>
        <end position="66"/>
    </location>
</feature>